<reference evidence="4 5" key="1">
    <citation type="submission" date="2013-03" db="EMBL/GenBank/DDBJ databases">
        <title>The Genome Sequence of Phialophora europaea CBS 101466.</title>
        <authorList>
            <consortium name="The Broad Institute Genomics Platform"/>
            <person name="Cuomo C."/>
            <person name="de Hoog S."/>
            <person name="Gorbushina A."/>
            <person name="Walker B."/>
            <person name="Young S.K."/>
            <person name="Zeng Q."/>
            <person name="Gargeya S."/>
            <person name="Fitzgerald M."/>
            <person name="Haas B."/>
            <person name="Abouelleil A."/>
            <person name="Allen A.W."/>
            <person name="Alvarado L."/>
            <person name="Arachchi H.M."/>
            <person name="Berlin A.M."/>
            <person name="Chapman S.B."/>
            <person name="Gainer-Dewar J."/>
            <person name="Goldberg J."/>
            <person name="Griggs A."/>
            <person name="Gujja S."/>
            <person name="Hansen M."/>
            <person name="Howarth C."/>
            <person name="Imamovic A."/>
            <person name="Ireland A."/>
            <person name="Larimer J."/>
            <person name="McCowan C."/>
            <person name="Murphy C."/>
            <person name="Pearson M."/>
            <person name="Poon T.W."/>
            <person name="Priest M."/>
            <person name="Roberts A."/>
            <person name="Saif S."/>
            <person name="Shea T."/>
            <person name="Sisk P."/>
            <person name="Sykes S."/>
            <person name="Wortman J."/>
            <person name="Nusbaum C."/>
            <person name="Birren B."/>
        </authorList>
    </citation>
    <scope>NUCLEOTIDE SEQUENCE [LARGE SCALE GENOMIC DNA]</scope>
    <source>
        <strain evidence="4 5">CBS 101466</strain>
    </source>
</reference>
<accession>W2S8K0</accession>
<dbReference type="InterPro" id="IPR002347">
    <property type="entry name" value="SDR_fam"/>
</dbReference>
<dbReference type="PRINTS" id="PR00081">
    <property type="entry name" value="GDHRDH"/>
</dbReference>
<dbReference type="Gene3D" id="3.40.50.720">
    <property type="entry name" value="NAD(P)-binding Rossmann-like Domain"/>
    <property type="match status" value="1"/>
</dbReference>
<dbReference type="EMBL" id="KI635846">
    <property type="protein sequence ID" value="ETN44259.1"/>
    <property type="molecule type" value="Genomic_DNA"/>
</dbReference>
<dbReference type="InterPro" id="IPR036291">
    <property type="entry name" value="NAD(P)-bd_dom_sf"/>
</dbReference>
<proteinExistence type="inferred from homology"/>
<protein>
    <submittedName>
        <fullName evidence="4">Uncharacterized protein</fullName>
    </submittedName>
</protein>
<dbReference type="eggNOG" id="ENOG502SV7R">
    <property type="taxonomic scope" value="Eukaryota"/>
</dbReference>
<dbReference type="AlphaFoldDB" id="W2S8K0"/>
<dbReference type="SUPFAM" id="SSF51735">
    <property type="entry name" value="NAD(P)-binding Rossmann-fold domains"/>
    <property type="match status" value="1"/>
</dbReference>
<dbReference type="GO" id="GO:0016491">
    <property type="term" value="F:oxidoreductase activity"/>
    <property type="evidence" value="ECO:0007669"/>
    <property type="project" value="UniProtKB-KW"/>
</dbReference>
<name>W2S8K0_CYPE1</name>
<dbReference type="CDD" id="cd05233">
    <property type="entry name" value="SDR_c"/>
    <property type="match status" value="1"/>
</dbReference>
<evidence type="ECO:0000256" key="2">
    <source>
        <dbReference type="ARBA" id="ARBA00022857"/>
    </source>
</evidence>
<keyword evidence="3" id="KW-0560">Oxidoreductase</keyword>
<dbReference type="PROSITE" id="PS00061">
    <property type="entry name" value="ADH_SHORT"/>
    <property type="match status" value="1"/>
</dbReference>
<evidence type="ECO:0000256" key="1">
    <source>
        <dbReference type="ARBA" id="ARBA00006484"/>
    </source>
</evidence>
<dbReference type="Proteomes" id="UP000030752">
    <property type="component" value="Unassembled WGS sequence"/>
</dbReference>
<dbReference type="VEuPathDB" id="FungiDB:HMPREF1541_10810"/>
<dbReference type="Pfam" id="PF13561">
    <property type="entry name" value="adh_short_C2"/>
    <property type="match status" value="1"/>
</dbReference>
<dbReference type="PANTHER" id="PTHR24321:SF8">
    <property type="entry name" value="ESTRADIOL 17-BETA-DEHYDROGENASE 8-RELATED"/>
    <property type="match status" value="1"/>
</dbReference>
<organism evidence="4 5">
    <name type="scientific">Cyphellophora europaea (strain CBS 101466)</name>
    <name type="common">Phialophora europaea</name>
    <dbReference type="NCBI Taxonomy" id="1220924"/>
    <lineage>
        <taxon>Eukaryota</taxon>
        <taxon>Fungi</taxon>
        <taxon>Dikarya</taxon>
        <taxon>Ascomycota</taxon>
        <taxon>Pezizomycotina</taxon>
        <taxon>Eurotiomycetes</taxon>
        <taxon>Chaetothyriomycetidae</taxon>
        <taxon>Chaetothyriales</taxon>
        <taxon>Cyphellophoraceae</taxon>
        <taxon>Cyphellophora</taxon>
    </lineage>
</organism>
<dbReference type="GeneID" id="19978149"/>
<evidence type="ECO:0000313" key="4">
    <source>
        <dbReference type="EMBL" id="ETN44259.1"/>
    </source>
</evidence>
<keyword evidence="2" id="KW-0521">NADP</keyword>
<dbReference type="PANTHER" id="PTHR24321">
    <property type="entry name" value="DEHYDROGENASES, SHORT CHAIN"/>
    <property type="match status" value="1"/>
</dbReference>
<dbReference type="STRING" id="1220924.W2S8K0"/>
<comment type="similarity">
    <text evidence="1">Belongs to the short-chain dehydrogenases/reductases (SDR) family.</text>
</comment>
<dbReference type="InParanoid" id="W2S8K0"/>
<evidence type="ECO:0000313" key="5">
    <source>
        <dbReference type="Proteomes" id="UP000030752"/>
    </source>
</evidence>
<dbReference type="InterPro" id="IPR020904">
    <property type="entry name" value="Sc_DH/Rdtase_CS"/>
</dbReference>
<gene>
    <name evidence="4" type="ORF">HMPREF1541_10810</name>
</gene>
<dbReference type="OrthoDB" id="10253736at2759"/>
<keyword evidence="5" id="KW-1185">Reference proteome</keyword>
<sequence length="173" mass="18676">MATMSVEQFRQTNRVNLEGTFLTAREWLRGIQSARNPDTLQNMSLVVFGSEAGLMGVKSNADYASSKAALQGLVLSLAPDAASIHPRARVNLIAPGPVDTPQFRKEIAEDPLEGWTEVATVAQGRPTPMSAVAYSCLFLASERYSSSVTGQFHRLDGGKSGKLFHLPARGSIR</sequence>
<dbReference type="RefSeq" id="XP_008713701.1">
    <property type="nucleotide sequence ID" value="XM_008715479.1"/>
</dbReference>
<dbReference type="HOGENOM" id="CLU_010194_47_3_1"/>
<evidence type="ECO:0000256" key="3">
    <source>
        <dbReference type="ARBA" id="ARBA00023002"/>
    </source>
</evidence>